<name>A0A6G5R6A5_9ACTN</name>
<evidence type="ECO:0008006" key="4">
    <source>
        <dbReference type="Google" id="ProtNLM"/>
    </source>
</evidence>
<proteinExistence type="predicted"/>
<evidence type="ECO:0000313" key="2">
    <source>
        <dbReference type="EMBL" id="QCD53575.1"/>
    </source>
</evidence>
<protein>
    <recommendedName>
        <fullName evidence="4">Terpene synthase</fullName>
    </recommendedName>
</protein>
<sequence>MAEAVPGMKDADAAPGHDLQSHRQWMTAFWHASRMVGKVLPTASTDSLRYIAPKDHEFLEAFFGRYCREFPVTRHLNPKHVKDQTHLTVMSFPKVRDFSTLATLNHAMLVTFYVDDHRHRLDLVRLLDDSRADPVVHAFMKYIKSEIPNAYEGYTDAFREFLAGSLLQGKVKRSEILYSRVKSVTMGILPVHYVRWSLYGLPAHKFGTLKLHNYMHWLELDTVLVNDRYSLGKESDSSEWNAIAAHSLSHEELTAMIDDNYAHLVAALGELLVTEEDRTCVAAYEDFKICADATKTWEEFSPRYHTAHSGTDTEGPGSSQPATHRFSYGPTGLGTQGLRLGISSTSCRPVAD</sequence>
<feature type="region of interest" description="Disordered" evidence="1">
    <location>
        <begin position="305"/>
        <end position="328"/>
    </location>
</feature>
<evidence type="ECO:0000313" key="3">
    <source>
        <dbReference type="Proteomes" id="UP000495940"/>
    </source>
</evidence>
<gene>
    <name evidence="2" type="ORF">CEB94_00520</name>
</gene>
<evidence type="ECO:0000256" key="1">
    <source>
        <dbReference type="SAM" id="MobiDB-lite"/>
    </source>
</evidence>
<organism evidence="2 3">
    <name type="scientific">Streptomyces hawaiiensis</name>
    <dbReference type="NCBI Taxonomy" id="67305"/>
    <lineage>
        <taxon>Bacteria</taxon>
        <taxon>Bacillati</taxon>
        <taxon>Actinomycetota</taxon>
        <taxon>Actinomycetes</taxon>
        <taxon>Kitasatosporales</taxon>
        <taxon>Streptomycetaceae</taxon>
        <taxon>Streptomyces</taxon>
    </lineage>
</organism>
<reference evidence="2 3" key="1">
    <citation type="submission" date="2017-06" db="EMBL/GenBank/DDBJ databases">
        <title>Complete Genome Sequence of Streptomyces hawaiiensis NRRL 15010 and insights into acyldepsipeptides biosynthesis.</title>
        <authorList>
            <person name="Mariita R.M."/>
            <person name="Sello J.K."/>
        </authorList>
    </citation>
    <scope>NUCLEOTIDE SEQUENCE [LARGE SCALE GENOMIC DNA]</scope>
    <source>
        <strain evidence="2 3">ATCC 12236</strain>
    </source>
</reference>
<dbReference type="KEGG" id="shaw:CEB94_00520"/>
<dbReference type="SUPFAM" id="SSF48576">
    <property type="entry name" value="Terpenoid synthases"/>
    <property type="match status" value="1"/>
</dbReference>
<dbReference type="Gene3D" id="1.10.600.10">
    <property type="entry name" value="Farnesyl Diphosphate Synthase"/>
    <property type="match status" value="1"/>
</dbReference>
<keyword evidence="3" id="KW-1185">Reference proteome</keyword>
<dbReference type="RefSeq" id="WP_175430266.1">
    <property type="nucleotide sequence ID" value="NZ_CP021978.1"/>
</dbReference>
<dbReference type="AlphaFoldDB" id="A0A6G5R6A5"/>
<feature type="compositionally biased region" description="Polar residues" evidence="1">
    <location>
        <begin position="308"/>
        <end position="322"/>
    </location>
</feature>
<dbReference type="InterPro" id="IPR008949">
    <property type="entry name" value="Isoprenoid_synthase_dom_sf"/>
</dbReference>
<accession>A0A6G5R6A5</accession>
<dbReference type="Proteomes" id="UP000495940">
    <property type="component" value="Chromosome"/>
</dbReference>
<dbReference type="EMBL" id="CP021978">
    <property type="protein sequence ID" value="QCD53575.1"/>
    <property type="molecule type" value="Genomic_DNA"/>
</dbReference>